<dbReference type="AlphaFoldDB" id="A0A0W0VA95"/>
<protein>
    <submittedName>
        <fullName evidence="1">Uncharacterized protein</fullName>
    </submittedName>
</protein>
<dbReference type="Proteomes" id="UP000055035">
    <property type="component" value="Unassembled WGS sequence"/>
</dbReference>
<keyword evidence="2" id="KW-1185">Reference proteome</keyword>
<reference evidence="1 2" key="1">
    <citation type="submission" date="2015-11" db="EMBL/GenBank/DDBJ databases">
        <title>Genomic analysis of 38 Legionella species identifies large and diverse effector repertoires.</title>
        <authorList>
            <person name="Burstein D."/>
            <person name="Amaro F."/>
            <person name="Zusman T."/>
            <person name="Lifshitz Z."/>
            <person name="Cohen O."/>
            <person name="Gilbert J.A."/>
            <person name="Pupko T."/>
            <person name="Shuman H.A."/>
            <person name="Segal G."/>
        </authorList>
    </citation>
    <scope>NUCLEOTIDE SEQUENCE [LARGE SCALE GENOMIC DNA]</scope>
    <source>
        <strain evidence="1 2">BL-540</strain>
    </source>
</reference>
<comment type="caution">
    <text evidence="1">The sequence shown here is derived from an EMBL/GenBank/DDBJ whole genome shotgun (WGS) entry which is preliminary data.</text>
</comment>
<name>A0A0W0VA95_9GAMM</name>
<dbReference type="PATRIC" id="fig|456.5.peg.1460"/>
<sequence>MRYKYTAKVHFEDGKTIKKHGDKISKLLVWMKQEAKRNYSEINGEIIDNKLHQIVKNIHYDPHDRI</sequence>
<evidence type="ECO:0000313" key="2">
    <source>
        <dbReference type="Proteomes" id="UP000055035"/>
    </source>
</evidence>
<dbReference type="EMBL" id="LNYJ01000011">
    <property type="protein sequence ID" value="KTD17059.1"/>
    <property type="molecule type" value="Genomic_DNA"/>
</dbReference>
<gene>
    <name evidence="1" type="ORF">Ljor_1365</name>
</gene>
<dbReference type="RefSeq" id="WP_058470857.1">
    <property type="nucleotide sequence ID" value="NZ_CAAAIC010000003.1"/>
</dbReference>
<proteinExistence type="predicted"/>
<dbReference type="STRING" id="456.Ljor_1365"/>
<organism evidence="1 2">
    <name type="scientific">Legionella jordanis</name>
    <dbReference type="NCBI Taxonomy" id="456"/>
    <lineage>
        <taxon>Bacteria</taxon>
        <taxon>Pseudomonadati</taxon>
        <taxon>Pseudomonadota</taxon>
        <taxon>Gammaproteobacteria</taxon>
        <taxon>Legionellales</taxon>
        <taxon>Legionellaceae</taxon>
        <taxon>Legionella</taxon>
    </lineage>
</organism>
<evidence type="ECO:0000313" key="1">
    <source>
        <dbReference type="EMBL" id="KTD17059.1"/>
    </source>
</evidence>
<accession>A0A0W0VA95</accession>